<dbReference type="PANTHER" id="PTHR42953">
    <property type="entry name" value="HIGH-AFFINITY ZINC UPTAKE SYSTEM PROTEIN ZNUA-RELATED"/>
    <property type="match status" value="1"/>
</dbReference>
<dbReference type="GO" id="GO:0007155">
    <property type="term" value="P:cell adhesion"/>
    <property type="evidence" value="ECO:0007669"/>
    <property type="project" value="InterPro"/>
</dbReference>
<evidence type="ECO:0000313" key="6">
    <source>
        <dbReference type="EMBL" id="MBI2678575.1"/>
    </source>
</evidence>
<dbReference type="InterPro" id="IPR006129">
    <property type="entry name" value="AdhesinB"/>
</dbReference>
<feature type="chain" id="PRO_5037734461" evidence="5">
    <location>
        <begin position="26"/>
        <end position="309"/>
    </location>
</feature>
<keyword evidence="2 4" id="KW-0813">Transport</keyword>
<dbReference type="Gene3D" id="3.40.50.1980">
    <property type="entry name" value="Nitrogenase molybdenum iron protein domain"/>
    <property type="match status" value="2"/>
</dbReference>
<dbReference type="AlphaFoldDB" id="A0A932A8C4"/>
<evidence type="ECO:0000256" key="3">
    <source>
        <dbReference type="ARBA" id="ARBA00022729"/>
    </source>
</evidence>
<evidence type="ECO:0000256" key="5">
    <source>
        <dbReference type="SAM" id="SignalP"/>
    </source>
</evidence>
<dbReference type="InterPro" id="IPR006128">
    <property type="entry name" value="Lipoprotein_PsaA-like"/>
</dbReference>
<comment type="similarity">
    <text evidence="1 4">Belongs to the bacterial solute-binding protein 9 family.</text>
</comment>
<dbReference type="GO" id="GO:0030001">
    <property type="term" value="P:metal ion transport"/>
    <property type="evidence" value="ECO:0007669"/>
    <property type="project" value="InterPro"/>
</dbReference>
<gene>
    <name evidence="6" type="ORF">HYX28_07315</name>
</gene>
<comment type="caution">
    <text evidence="6">The sequence shown here is derived from an EMBL/GenBank/DDBJ whole genome shotgun (WGS) entry which is preliminary data.</text>
</comment>
<dbReference type="Proteomes" id="UP000779809">
    <property type="component" value="Unassembled WGS sequence"/>
</dbReference>
<dbReference type="InterPro" id="IPR050492">
    <property type="entry name" value="Bact_metal-bind_prot9"/>
</dbReference>
<dbReference type="InterPro" id="IPR006127">
    <property type="entry name" value="ZnuA-like"/>
</dbReference>
<protein>
    <submittedName>
        <fullName evidence="6">Zinc ABC transporter substrate-binding protein</fullName>
    </submittedName>
</protein>
<dbReference type="PRINTS" id="PR00690">
    <property type="entry name" value="ADHESNFAMILY"/>
</dbReference>
<evidence type="ECO:0000256" key="1">
    <source>
        <dbReference type="ARBA" id="ARBA00011028"/>
    </source>
</evidence>
<dbReference type="GO" id="GO:0046872">
    <property type="term" value="F:metal ion binding"/>
    <property type="evidence" value="ECO:0007669"/>
    <property type="project" value="InterPro"/>
</dbReference>
<name>A0A932A8C4_9BACT</name>
<dbReference type="PRINTS" id="PR00691">
    <property type="entry name" value="ADHESINB"/>
</dbReference>
<organism evidence="6 7">
    <name type="scientific">Candidatus Korobacter versatilis</name>
    <dbReference type="NCBI Taxonomy" id="658062"/>
    <lineage>
        <taxon>Bacteria</taxon>
        <taxon>Pseudomonadati</taxon>
        <taxon>Acidobacteriota</taxon>
        <taxon>Terriglobia</taxon>
        <taxon>Terriglobales</taxon>
        <taxon>Candidatus Korobacteraceae</taxon>
        <taxon>Candidatus Korobacter</taxon>
    </lineage>
</organism>
<proteinExistence type="inferred from homology"/>
<feature type="signal peptide" evidence="5">
    <location>
        <begin position="1"/>
        <end position="25"/>
    </location>
</feature>
<reference evidence="6" key="1">
    <citation type="submission" date="2020-07" db="EMBL/GenBank/DDBJ databases">
        <title>Huge and variable diversity of episymbiotic CPR bacteria and DPANN archaea in groundwater ecosystems.</title>
        <authorList>
            <person name="He C.Y."/>
            <person name="Keren R."/>
            <person name="Whittaker M."/>
            <person name="Farag I.F."/>
            <person name="Doudna J."/>
            <person name="Cate J.H.D."/>
            <person name="Banfield J.F."/>
        </authorList>
    </citation>
    <scope>NUCLEOTIDE SEQUENCE</scope>
    <source>
        <strain evidence="6">NC_groundwater_580_Pr5_B-0.1um_64_19</strain>
    </source>
</reference>
<accession>A0A932A8C4</accession>
<keyword evidence="3 5" id="KW-0732">Signal</keyword>
<dbReference type="EMBL" id="JACPNR010000009">
    <property type="protein sequence ID" value="MBI2678575.1"/>
    <property type="molecule type" value="Genomic_DNA"/>
</dbReference>
<dbReference type="PANTHER" id="PTHR42953:SF2">
    <property type="entry name" value="ADHESION PROTEIN"/>
    <property type="match status" value="1"/>
</dbReference>
<evidence type="ECO:0000313" key="7">
    <source>
        <dbReference type="Proteomes" id="UP000779809"/>
    </source>
</evidence>
<evidence type="ECO:0000256" key="2">
    <source>
        <dbReference type="ARBA" id="ARBA00022448"/>
    </source>
</evidence>
<dbReference type="SUPFAM" id="SSF53807">
    <property type="entry name" value="Helical backbone' metal receptor"/>
    <property type="match status" value="1"/>
</dbReference>
<dbReference type="Pfam" id="PF01297">
    <property type="entry name" value="ZnuA"/>
    <property type="match status" value="1"/>
</dbReference>
<sequence length="309" mass="33767">MNSNRLFAAIAVLVSAVLFSATAEAKQLYVVTSTTDMASLTQEVGGDKIKVEAIAKGYQDPHFVEAKPSFLLKLRQADLLISVGLDLEIGWLPPLVTQSGNSKIQPGGAGSLDASQFAAILEKPTGPVSRAMGDVHPLGNPHYWLDPDNGRRIAKGIATKLGAMDPGNAAYFQQRFQDFDQRLTDAEKRWDTQMAPYRGRKVVSYHKSWPNFAKHFGLNVVGYVEPRPGIPPSPQHTMELMAQMKREGVKLIMVEPYFDLKTPNSVAAAASGKVVVMLPSVGGEPQAGDYFKLFDYDVQLLSSAFQQTQ</sequence>
<evidence type="ECO:0000256" key="4">
    <source>
        <dbReference type="RuleBase" id="RU003512"/>
    </source>
</evidence>